<dbReference type="OrthoDB" id="5295757at2"/>
<keyword evidence="1" id="KW-0449">Lipoprotein</keyword>
<dbReference type="NCBIfam" id="TIGR00752">
    <property type="entry name" value="slp"/>
    <property type="match status" value="1"/>
</dbReference>
<dbReference type="Proteomes" id="UP000218890">
    <property type="component" value="Chromosome"/>
</dbReference>
<dbReference type="PANTHER" id="PTHR37530">
    <property type="entry name" value="OUTER MEMBRANE PROTEIN SLP"/>
    <property type="match status" value="1"/>
</dbReference>
<dbReference type="KEGG" id="hhk:HH1059_23040"/>
<dbReference type="PIRSF" id="PIRSF004982">
    <property type="entry name" value="SlP"/>
    <property type="match status" value="1"/>
</dbReference>
<proteinExistence type="predicted"/>
<organism evidence="1 2">
    <name type="scientific">Halorhodospira halochloris</name>
    <name type="common">Ectothiorhodospira halochloris</name>
    <dbReference type="NCBI Taxonomy" id="1052"/>
    <lineage>
        <taxon>Bacteria</taxon>
        <taxon>Pseudomonadati</taxon>
        <taxon>Pseudomonadota</taxon>
        <taxon>Gammaproteobacteria</taxon>
        <taxon>Chromatiales</taxon>
        <taxon>Ectothiorhodospiraceae</taxon>
        <taxon>Halorhodospira</taxon>
    </lineage>
</organism>
<dbReference type="GO" id="GO:0019867">
    <property type="term" value="C:outer membrane"/>
    <property type="evidence" value="ECO:0007669"/>
    <property type="project" value="InterPro"/>
</dbReference>
<gene>
    <name evidence="1" type="ORF">HH1059_23040</name>
</gene>
<dbReference type="PROSITE" id="PS51257">
    <property type="entry name" value="PROKAR_LIPOPROTEIN"/>
    <property type="match status" value="1"/>
</dbReference>
<evidence type="ECO:0000313" key="2">
    <source>
        <dbReference type="Proteomes" id="UP000218890"/>
    </source>
</evidence>
<dbReference type="AlphaFoldDB" id="A0A0X8X6B8"/>
<dbReference type="Pfam" id="PF03843">
    <property type="entry name" value="Slp"/>
    <property type="match status" value="1"/>
</dbReference>
<accession>A0A0X8X6B8</accession>
<dbReference type="RefSeq" id="WP_096406138.1">
    <property type="nucleotide sequence ID" value="NZ_AP017372.2"/>
</dbReference>
<protein>
    <submittedName>
        <fullName evidence="1">Starvation lipoprotein Slp paralog</fullName>
    </submittedName>
</protein>
<dbReference type="PANTHER" id="PTHR37530:SF1">
    <property type="entry name" value="OUTER MEMBRANE PROTEIN SLP"/>
    <property type="match status" value="1"/>
</dbReference>
<dbReference type="InterPro" id="IPR004658">
    <property type="entry name" value="OMP_Slp"/>
</dbReference>
<evidence type="ECO:0000313" key="1">
    <source>
        <dbReference type="EMBL" id="BAU56374.1"/>
    </source>
</evidence>
<name>A0A0X8X6B8_HALHR</name>
<sequence length="183" mass="20828">MRLVALIILFGLVGLLAGCASPVPEQLRSAPDDAPTLTQVRDAPQEYQGKRVRWGGAIADVHNKPDYTEIEIVERPLGRHGRPQDRDETQGRFMFRVDGFLEPTTYSPGRYITVLGEVAGEREGRIDEHEYTYPVVEAEDYHLWAELSEPSATRGVFYGHCYGDRWYCDPRSPGYDPRSPWCR</sequence>
<dbReference type="EMBL" id="AP017372">
    <property type="protein sequence ID" value="BAU56374.1"/>
    <property type="molecule type" value="Genomic_DNA"/>
</dbReference>
<reference evidence="1" key="1">
    <citation type="submission" date="2016-02" db="EMBL/GenBank/DDBJ databases">
        <title>Halorhodospira halochloris DSM-1059 complete genome, version 2.</title>
        <authorList>
            <person name="Tsukatani Y."/>
        </authorList>
    </citation>
    <scope>NUCLEOTIDE SEQUENCE</scope>
    <source>
        <strain evidence="1">DSM 1059</strain>
    </source>
</reference>
<keyword evidence="2" id="KW-1185">Reference proteome</keyword>